<dbReference type="Proteomes" id="UP000265515">
    <property type="component" value="Unassembled WGS sequence"/>
</dbReference>
<feature type="region of interest" description="Disordered" evidence="1">
    <location>
        <begin position="1136"/>
        <end position="1244"/>
    </location>
</feature>
<feature type="region of interest" description="Disordered" evidence="1">
    <location>
        <begin position="1316"/>
        <end position="1338"/>
    </location>
</feature>
<feature type="compositionally biased region" description="Low complexity" evidence="1">
    <location>
        <begin position="776"/>
        <end position="788"/>
    </location>
</feature>
<dbReference type="SUPFAM" id="SSF53098">
    <property type="entry name" value="Ribonuclease H-like"/>
    <property type="match status" value="1"/>
</dbReference>
<dbReference type="Gramene" id="GBG75651">
    <property type="protein sequence ID" value="GBG75651"/>
    <property type="gene ID" value="CBR_g20278"/>
</dbReference>
<dbReference type="InterPro" id="IPR007021">
    <property type="entry name" value="DUF659"/>
</dbReference>
<dbReference type="PANTHER" id="PTHR32166">
    <property type="entry name" value="OSJNBA0013A04.12 PROTEIN"/>
    <property type="match status" value="1"/>
</dbReference>
<feature type="compositionally biased region" description="Basic and acidic residues" evidence="1">
    <location>
        <begin position="931"/>
        <end position="983"/>
    </location>
</feature>
<feature type="compositionally biased region" description="Gly residues" evidence="1">
    <location>
        <begin position="1040"/>
        <end position="1049"/>
    </location>
</feature>
<keyword evidence="4" id="KW-1185">Reference proteome</keyword>
<sequence length="1353" mass="147809">MADEGIRDTRVPAGGQKQRMDDAERDDIQDALDEEEGREGGAREGAVADEADKAVGEPNLPGEEVVMTSRGVGGADPATRAPRAEVERVRREKRTVGQAGVEVPDTGREKRAWQTTIDEMYAREKLAEFTDAWLQWIYVKKLPFNAFRGPEFQRVWQAAERVPRSIQIRFPSYRVTAGAGIPSQRAKVATMVSEVRATFRHSGATILSDGRKSRSGKPLVNFLAGGANGALLYATVARDGSVRDTSDVVYRSWRAIILSFPAKDVIGFCTDSASNYTAATRRFAIDPEPEIRRITWLPCCTHVCNLMLSDIGTRVVWVKETIIRARAFVRFIKSHGAAHTLFRKVSPRVQLVEPVEIRFASVFLMLTCLKGRRDALESMLHGDAWAHIPWDHSHVSQAQWVQQQIRNGEFLQRVHYVILVMSPVHQLLHRMDRGGMMMSVIYEWSQHLLQLMSRVDVPTDMTEPCVREVTIHNLHMLEPAHVAAHLLNPRRRSLTYYHSLETTADNRRVVEECDRFLLAQTGGDPVGLLYRTVRDQMRAFHSRRGDWGDRDLSDAEAADCRGDSETERCAAWWFEHGRAHPELRTIAIRVKHLWTSASPAERNWAEHERVSTARRCKLGFAKVAQLVEIATNLKLASCARQGGGYVLPWVMGTGRGGTAAEEEDEEGDVEPEVWGARPDGSVLEQEIQQQIVAFRDSRPSRARSVRDVFGSRATELRPWPEGGDDVDAAAAGDDIDDDWTDDDDTPLSRNPTAERVYFTYGGGRDGMDSHTSVITGGVSSTAQASGSSKAGGGLGGHSHAEVRMDDSGEQQPRGGLRHTGRRWEVRSDNEAEGEAEDEEVHLRDRRFSPSHHLISSRPEALRRSERLASAAGRDRTHDDEVRGGERTPSDAGIRPRSPSVLRTQDFEDIGLGGSLGDLSVEGRRRASPQDVRTDEDVERSPVETEEERDAHLDREEEERLRSLPRWEGRFAYLDEQRRERDLETGGGGSRDVDDSGVPEEAVQGEFDYEGQDAAAGGGSGGGRRGDEETAGVPEGQDVVMGGGSPSGGRGDSETAGDEGQGAAVCGRGEGGPGGDGDTAGVGGDDGPDDDDDDDHGPEDDPYRLALVLRDPTVPPLRPADTAHTFFDADALTHALTDDPFAHVSRKSGKQRAPGRVYSPPPFTVQSPHRSGSSLSDVRGRESSAGEVGSGRRSDGGRDSAGSMPPPPARTPEARVDTGDRTVAPGVAHSGGFPPPVRGGEGGGWSAVRRVGDRLRADYDAGRGVFTGHTPVQTQAAEGGSGRPSLQMAGRMLGLSRVEMRRTLVLEAAGTSTDRLRGEQFTSGEEGLSMRPGMRRQHGLSELEARLAAGVVAG</sequence>
<feature type="compositionally biased region" description="Acidic residues" evidence="1">
    <location>
        <begin position="830"/>
        <end position="839"/>
    </location>
</feature>
<dbReference type="PANTHER" id="PTHR32166:SF123">
    <property type="entry name" value="BED-TYPE DOMAIN-CONTAINING PROTEIN"/>
    <property type="match status" value="1"/>
</dbReference>
<feature type="compositionally biased region" description="Acidic residues" evidence="1">
    <location>
        <begin position="1085"/>
        <end position="1099"/>
    </location>
</feature>
<dbReference type="InterPro" id="IPR012337">
    <property type="entry name" value="RNaseH-like_sf"/>
</dbReference>
<feature type="compositionally biased region" description="Acidic residues" evidence="1">
    <location>
        <begin position="722"/>
        <end position="745"/>
    </location>
</feature>
<feature type="compositionally biased region" description="Gly residues" evidence="1">
    <location>
        <begin position="1067"/>
        <end position="1084"/>
    </location>
</feature>
<gene>
    <name evidence="3" type="ORF">CBR_g20278</name>
</gene>
<organism evidence="3 4">
    <name type="scientific">Chara braunii</name>
    <name type="common">Braun's stonewort</name>
    <dbReference type="NCBI Taxonomy" id="69332"/>
    <lineage>
        <taxon>Eukaryota</taxon>
        <taxon>Viridiplantae</taxon>
        <taxon>Streptophyta</taxon>
        <taxon>Charophyceae</taxon>
        <taxon>Charales</taxon>
        <taxon>Characeae</taxon>
        <taxon>Chara</taxon>
    </lineage>
</organism>
<accession>A0A388L049</accession>
<dbReference type="Pfam" id="PF04937">
    <property type="entry name" value="DUF659"/>
    <property type="match status" value="1"/>
</dbReference>
<evidence type="ECO:0000313" key="4">
    <source>
        <dbReference type="Proteomes" id="UP000265515"/>
    </source>
</evidence>
<feature type="compositionally biased region" description="Basic and acidic residues" evidence="1">
    <location>
        <begin position="859"/>
        <end position="888"/>
    </location>
</feature>
<dbReference type="EMBL" id="BFEA01000228">
    <property type="protein sequence ID" value="GBG75651.1"/>
    <property type="molecule type" value="Genomic_DNA"/>
</dbReference>
<feature type="region of interest" description="Disordered" evidence="1">
    <location>
        <begin position="1"/>
        <end position="61"/>
    </location>
</feature>
<feature type="region of interest" description="Disordered" evidence="1">
    <location>
        <begin position="714"/>
        <end position="1120"/>
    </location>
</feature>
<protein>
    <recommendedName>
        <fullName evidence="2">DUF659 domain-containing protein</fullName>
    </recommendedName>
</protein>
<name>A0A388L049_CHABU</name>
<proteinExistence type="predicted"/>
<feature type="compositionally biased region" description="Basic and acidic residues" evidence="1">
    <location>
        <begin position="18"/>
        <end position="28"/>
    </location>
</feature>
<feature type="compositionally biased region" description="Basic and acidic residues" evidence="1">
    <location>
        <begin position="1"/>
        <end position="10"/>
    </location>
</feature>
<feature type="domain" description="DUF659" evidence="2">
    <location>
        <begin position="178"/>
        <end position="327"/>
    </location>
</feature>
<evidence type="ECO:0000259" key="2">
    <source>
        <dbReference type="Pfam" id="PF04937"/>
    </source>
</evidence>
<feature type="compositionally biased region" description="Basic and acidic residues" evidence="1">
    <location>
        <begin position="1177"/>
        <end position="1197"/>
    </location>
</feature>
<comment type="caution">
    <text evidence="3">The sequence shown here is derived from an EMBL/GenBank/DDBJ whole genome shotgun (WGS) entry which is preliminary data.</text>
</comment>
<reference evidence="3 4" key="1">
    <citation type="journal article" date="2018" name="Cell">
        <title>The Chara Genome: Secondary Complexity and Implications for Plant Terrestrialization.</title>
        <authorList>
            <person name="Nishiyama T."/>
            <person name="Sakayama H."/>
            <person name="Vries J.D."/>
            <person name="Buschmann H."/>
            <person name="Saint-Marcoux D."/>
            <person name="Ullrich K.K."/>
            <person name="Haas F.B."/>
            <person name="Vanderstraeten L."/>
            <person name="Becker D."/>
            <person name="Lang D."/>
            <person name="Vosolsobe S."/>
            <person name="Rombauts S."/>
            <person name="Wilhelmsson P.K.I."/>
            <person name="Janitza P."/>
            <person name="Kern R."/>
            <person name="Heyl A."/>
            <person name="Rumpler F."/>
            <person name="Villalobos L.I.A.C."/>
            <person name="Clay J.M."/>
            <person name="Skokan R."/>
            <person name="Toyoda A."/>
            <person name="Suzuki Y."/>
            <person name="Kagoshima H."/>
            <person name="Schijlen E."/>
            <person name="Tajeshwar N."/>
            <person name="Catarino B."/>
            <person name="Hetherington A.J."/>
            <person name="Saltykova A."/>
            <person name="Bonnot C."/>
            <person name="Breuninger H."/>
            <person name="Symeonidi A."/>
            <person name="Radhakrishnan G.V."/>
            <person name="Van Nieuwerburgh F."/>
            <person name="Deforce D."/>
            <person name="Chang C."/>
            <person name="Karol K.G."/>
            <person name="Hedrich R."/>
            <person name="Ulvskov P."/>
            <person name="Glockner G."/>
            <person name="Delwiche C.F."/>
            <person name="Petrasek J."/>
            <person name="Van de Peer Y."/>
            <person name="Friml J."/>
            <person name="Beilby M."/>
            <person name="Dolan L."/>
            <person name="Kohara Y."/>
            <person name="Sugano S."/>
            <person name="Fujiyama A."/>
            <person name="Delaux P.-M."/>
            <person name="Quint M."/>
            <person name="TheiBen G."/>
            <person name="Hagemann M."/>
            <person name="Harholt J."/>
            <person name="Dunand C."/>
            <person name="Zachgo S."/>
            <person name="Langdale J."/>
            <person name="Maumus F."/>
            <person name="Straeten D.V.D."/>
            <person name="Gould S.B."/>
            <person name="Rensing S.A."/>
        </authorList>
    </citation>
    <scope>NUCLEOTIDE SEQUENCE [LARGE SCALE GENOMIC DNA]</scope>
    <source>
        <strain evidence="3 4">S276</strain>
    </source>
</reference>
<feature type="compositionally biased region" description="Polar residues" evidence="1">
    <location>
        <begin position="1163"/>
        <end position="1175"/>
    </location>
</feature>
<evidence type="ECO:0000256" key="1">
    <source>
        <dbReference type="SAM" id="MobiDB-lite"/>
    </source>
</evidence>
<evidence type="ECO:0000313" key="3">
    <source>
        <dbReference type="EMBL" id="GBG75651.1"/>
    </source>
</evidence>